<sequence length="254" mass="29394">MSEYYNSKRTKNLYDPKSAEPFKLSRSKIDLFINCPRCFYLDRRLGVGQPPGYPFALNSAVDKLLKKEFDIFRAEGKPHPLITENGVDARPVSHEELDKWRENFVGVQYLHEPTNFLITGAIDDLWINSAGEYIVVDYKATSKDEEITELNKEWQIGYKRQMEIYQWLLRKNGLKVSDTGYFVYCNGVTDCNRFDNRLEFKISLIPYKGDDSWVDKTIIEAHTCLNSDSIPVCSSECDYCSYVNSLNDLGVKNE</sequence>
<dbReference type="Pfam" id="PF12705">
    <property type="entry name" value="PDDEXK_1"/>
    <property type="match status" value="1"/>
</dbReference>
<dbReference type="Gene3D" id="3.90.320.10">
    <property type="match status" value="1"/>
</dbReference>
<dbReference type="STRING" id="1797472.A2215_03930"/>
<protein>
    <recommendedName>
        <fullName evidence="1">PD-(D/E)XK endonuclease-like domain-containing protein</fullName>
    </recommendedName>
</protein>
<name>A0A1F5E4A3_9BACT</name>
<evidence type="ECO:0000259" key="1">
    <source>
        <dbReference type="Pfam" id="PF12705"/>
    </source>
</evidence>
<evidence type="ECO:0000313" key="3">
    <source>
        <dbReference type="Proteomes" id="UP000178583"/>
    </source>
</evidence>
<evidence type="ECO:0000313" key="2">
    <source>
        <dbReference type="EMBL" id="OGD62150.1"/>
    </source>
</evidence>
<dbReference type="AlphaFoldDB" id="A0A1F5E4A3"/>
<gene>
    <name evidence="2" type="ORF">A2215_03930</name>
</gene>
<organism evidence="2 3">
    <name type="scientific">Candidatus Berkelbacteria bacterium RIFOXYA2_FULL_43_10</name>
    <dbReference type="NCBI Taxonomy" id="1797472"/>
    <lineage>
        <taxon>Bacteria</taxon>
        <taxon>Candidatus Berkelbacteria</taxon>
    </lineage>
</organism>
<reference evidence="2 3" key="1">
    <citation type="journal article" date="2016" name="Nat. Commun.">
        <title>Thousands of microbial genomes shed light on interconnected biogeochemical processes in an aquifer system.</title>
        <authorList>
            <person name="Anantharaman K."/>
            <person name="Brown C.T."/>
            <person name="Hug L.A."/>
            <person name="Sharon I."/>
            <person name="Castelle C.J."/>
            <person name="Probst A.J."/>
            <person name="Thomas B.C."/>
            <person name="Singh A."/>
            <person name="Wilkins M.J."/>
            <person name="Karaoz U."/>
            <person name="Brodie E.L."/>
            <person name="Williams K.H."/>
            <person name="Hubbard S.S."/>
            <person name="Banfield J.F."/>
        </authorList>
    </citation>
    <scope>NUCLEOTIDE SEQUENCE [LARGE SCALE GENOMIC DNA]</scope>
</reference>
<dbReference type="EMBL" id="MEZY01000053">
    <property type="protein sequence ID" value="OGD62150.1"/>
    <property type="molecule type" value="Genomic_DNA"/>
</dbReference>
<proteinExistence type="predicted"/>
<accession>A0A1F5E4A3</accession>
<dbReference type="InterPro" id="IPR038726">
    <property type="entry name" value="PDDEXK_AddAB-type"/>
</dbReference>
<feature type="domain" description="PD-(D/E)XK endonuclease-like" evidence="1">
    <location>
        <begin position="24"/>
        <end position="243"/>
    </location>
</feature>
<dbReference type="InterPro" id="IPR011604">
    <property type="entry name" value="PDDEXK-like_dom_sf"/>
</dbReference>
<dbReference type="Proteomes" id="UP000178583">
    <property type="component" value="Unassembled WGS sequence"/>
</dbReference>
<comment type="caution">
    <text evidence="2">The sequence shown here is derived from an EMBL/GenBank/DDBJ whole genome shotgun (WGS) entry which is preliminary data.</text>
</comment>